<dbReference type="RefSeq" id="WP_186868378.1">
    <property type="nucleotide sequence ID" value="NZ_JACOOL010000001.1"/>
</dbReference>
<dbReference type="Gene3D" id="3.40.50.2000">
    <property type="entry name" value="Glycogen Phosphorylase B"/>
    <property type="match status" value="2"/>
</dbReference>
<dbReference type="PANTHER" id="PTHR12526">
    <property type="entry name" value="GLYCOSYLTRANSFERASE"/>
    <property type="match status" value="1"/>
</dbReference>
<dbReference type="EMBL" id="JACOOL010000001">
    <property type="protein sequence ID" value="MBC5635688.1"/>
    <property type="molecule type" value="Genomic_DNA"/>
</dbReference>
<accession>A0A923L394</accession>
<name>A0A923L394_9BACI</name>
<gene>
    <name evidence="3" type="ORF">H8S33_02500</name>
</gene>
<organism evidence="3 4">
    <name type="scientific">Ornithinibacillus hominis</name>
    <dbReference type="NCBI Taxonomy" id="2763055"/>
    <lineage>
        <taxon>Bacteria</taxon>
        <taxon>Bacillati</taxon>
        <taxon>Bacillota</taxon>
        <taxon>Bacilli</taxon>
        <taxon>Bacillales</taxon>
        <taxon>Bacillaceae</taxon>
        <taxon>Ornithinibacillus</taxon>
    </lineage>
</organism>
<dbReference type="GO" id="GO:0016757">
    <property type="term" value="F:glycosyltransferase activity"/>
    <property type="evidence" value="ECO:0007669"/>
    <property type="project" value="InterPro"/>
</dbReference>
<dbReference type="InterPro" id="IPR001296">
    <property type="entry name" value="Glyco_trans_1"/>
</dbReference>
<dbReference type="Pfam" id="PF13439">
    <property type="entry name" value="Glyco_transf_4"/>
    <property type="match status" value="1"/>
</dbReference>
<evidence type="ECO:0000313" key="3">
    <source>
        <dbReference type="EMBL" id="MBC5635688.1"/>
    </source>
</evidence>
<dbReference type="CDD" id="cd03811">
    <property type="entry name" value="GT4_GT28_WabH-like"/>
    <property type="match status" value="1"/>
</dbReference>
<evidence type="ECO:0000259" key="2">
    <source>
        <dbReference type="Pfam" id="PF13439"/>
    </source>
</evidence>
<proteinExistence type="predicted"/>
<feature type="domain" description="Glycosyl transferase family 1" evidence="1">
    <location>
        <begin position="185"/>
        <end position="340"/>
    </location>
</feature>
<reference evidence="3" key="1">
    <citation type="submission" date="2020-08" db="EMBL/GenBank/DDBJ databases">
        <title>Genome public.</title>
        <authorList>
            <person name="Liu C."/>
            <person name="Sun Q."/>
        </authorList>
    </citation>
    <scope>NUCLEOTIDE SEQUENCE</scope>
    <source>
        <strain evidence="3">BX22</strain>
    </source>
</reference>
<dbReference type="SUPFAM" id="SSF53756">
    <property type="entry name" value="UDP-Glycosyltransferase/glycogen phosphorylase"/>
    <property type="match status" value="1"/>
</dbReference>
<dbReference type="AlphaFoldDB" id="A0A923L394"/>
<dbReference type="PANTHER" id="PTHR12526:SF630">
    <property type="entry name" value="GLYCOSYLTRANSFERASE"/>
    <property type="match status" value="1"/>
</dbReference>
<evidence type="ECO:0000259" key="1">
    <source>
        <dbReference type="Pfam" id="PF00534"/>
    </source>
</evidence>
<feature type="domain" description="Glycosyltransferase subfamily 4-like N-terminal" evidence="2">
    <location>
        <begin position="16"/>
        <end position="171"/>
    </location>
</feature>
<keyword evidence="4" id="KW-1185">Reference proteome</keyword>
<dbReference type="InterPro" id="IPR028098">
    <property type="entry name" value="Glyco_trans_4-like_N"/>
</dbReference>
<protein>
    <submittedName>
        <fullName evidence="3">Glycosyltransferase</fullName>
    </submittedName>
</protein>
<evidence type="ECO:0000313" key="4">
    <source>
        <dbReference type="Proteomes" id="UP000637359"/>
    </source>
</evidence>
<comment type="caution">
    <text evidence="3">The sequence shown here is derived from an EMBL/GenBank/DDBJ whole genome shotgun (WGS) entry which is preliminary data.</text>
</comment>
<sequence length="380" mass="43138">MKKKKVLFFIYQMGAGGAARTMLNIVNHLDRNRFTPVLVTLNYEGSYEKYLNEDVKFIKLHTRRLRSAIIPLSKIIRKEKVDLVFSTIPNYNIVAILARLLSFTKAKNIVREAAFLGGSRSANLKLRFVGLLYKFSSRVISLSNGVKENIIKRYRVPSEKITVIYNPVDLKVIQQNIEGGQIEEEHRHIFNGTGNVIITAGRLVPDKDHKTLLKAFSMIQQQLEAKLVILGEGELEAQLKKQAKELNIEDKVFFLGFMTNPYIYFTHADLFVLSSLREGFGHVLAEALAAGVPIVSTKCKPGAVEVLEEGKYGKLCEIGNPKDMSEKIYQVLTLQDHEKDYLVQRGLSRALQFDAQEIVKQYEDVFVDCLEVKQRLASRS</sequence>
<dbReference type="Proteomes" id="UP000637359">
    <property type="component" value="Unassembled WGS sequence"/>
</dbReference>
<dbReference type="Pfam" id="PF00534">
    <property type="entry name" value="Glycos_transf_1"/>
    <property type="match status" value="1"/>
</dbReference>